<dbReference type="STRING" id="215637.A0A4P9ZZN6"/>
<dbReference type="Proteomes" id="UP000268162">
    <property type="component" value="Unassembled WGS sequence"/>
</dbReference>
<feature type="domain" description="Iron hydrogenase large subunit C-terminal" evidence="3">
    <location>
        <begin position="111"/>
        <end position="431"/>
    </location>
</feature>
<keyword evidence="2" id="KW-0408">Iron</keyword>
<proteinExistence type="inferred from homology"/>
<reference evidence="5" key="1">
    <citation type="journal article" date="2018" name="Nat. Microbiol.">
        <title>Leveraging single-cell genomics to expand the fungal tree of life.</title>
        <authorList>
            <person name="Ahrendt S.R."/>
            <person name="Quandt C.A."/>
            <person name="Ciobanu D."/>
            <person name="Clum A."/>
            <person name="Salamov A."/>
            <person name="Andreopoulos B."/>
            <person name="Cheng J.F."/>
            <person name="Woyke T."/>
            <person name="Pelin A."/>
            <person name="Henrissat B."/>
            <person name="Reynolds N.K."/>
            <person name="Benny G.L."/>
            <person name="Smith M.E."/>
            <person name="James T.Y."/>
            <person name="Grigoriev I.V."/>
        </authorList>
    </citation>
    <scope>NUCLEOTIDE SEQUENCE [LARGE SCALE GENOMIC DNA]</scope>
    <source>
        <strain evidence="5">RSA 468</strain>
    </source>
</reference>
<dbReference type="AlphaFoldDB" id="A0A4P9ZZN6"/>
<evidence type="ECO:0000313" key="5">
    <source>
        <dbReference type="Proteomes" id="UP000268162"/>
    </source>
</evidence>
<gene>
    <name evidence="4" type="ORF">BJ085DRAFT_20645</name>
</gene>
<evidence type="ECO:0000259" key="3">
    <source>
        <dbReference type="Pfam" id="PF02906"/>
    </source>
</evidence>
<dbReference type="Pfam" id="PF02906">
    <property type="entry name" value="Fe_hyd_lg_C"/>
    <property type="match status" value="1"/>
</dbReference>
<dbReference type="InterPro" id="IPR050340">
    <property type="entry name" value="Cytosolic_Fe-S_CAF"/>
</dbReference>
<dbReference type="EMBL" id="ML002292">
    <property type="protein sequence ID" value="RKP39177.1"/>
    <property type="molecule type" value="Genomic_DNA"/>
</dbReference>
<protein>
    <submittedName>
        <fullName evidence="4">Iron hydrogenase</fullName>
    </submittedName>
</protein>
<dbReference type="PANTHER" id="PTHR11615">
    <property type="entry name" value="NITRATE, FORMATE, IRON DEHYDROGENASE"/>
    <property type="match status" value="1"/>
</dbReference>
<dbReference type="Gene3D" id="3.40.50.1780">
    <property type="match status" value="1"/>
</dbReference>
<dbReference type="GO" id="GO:0051539">
    <property type="term" value="F:4 iron, 4 sulfur cluster binding"/>
    <property type="evidence" value="ECO:0007669"/>
    <property type="project" value="UniProtKB-KW"/>
</dbReference>
<evidence type="ECO:0000256" key="1">
    <source>
        <dbReference type="ARBA" id="ARBA00006596"/>
    </source>
</evidence>
<comment type="similarity">
    <text evidence="1">Belongs to the NARF family.</text>
</comment>
<keyword evidence="2" id="KW-0411">Iron-sulfur</keyword>
<sequence>MSFSTGLSLTDLNDYISPSQSCIKPVEVNKKSDIQQAIKIDQTGDYYEVAHDGTSTKLETASISLNDCLACSGCITSAESVLIALQSHKELLDVLDKNRVARDEGRLDDVKVVIVSISPQTYATFASKYSITLLQTAQRITSVLKNLGVDHIFDTSFSRDLSLIRIAREFVDRYRTAKAAPRSATRSETSLPMLASACPGWVCYAEKTHDYVLPYISKTKSPQQIMGSLTKFFFADKLNTQRQVASNDTLSTITPDRIYHLSIMPCYDKKLEASREDFFIPDFNAKEVDCVISSGELDKLMEERGIDFPNVDEVPLDRLFTKRNLARAAGTSSGGYLEYILSYSARELFGLDLKGDDVERGESSLLKIETVRNADFREVSLILPDGSVGLRFAATYGFRNIQTLMRKIKIRRCQYDFVEVMACPSGCINGGGQLKPGLLESITPAVNGSSEALGNGPLALKAMKPKEWIQLCERVYRTLPTQDPMANLPLQDVVHDWFGEAGLDSQKAERFLATKYRALERESTITAVVGW</sequence>
<keyword evidence="2" id="KW-0479">Metal-binding</keyword>
<organism evidence="4 5">
    <name type="scientific">Dimargaris cristalligena</name>
    <dbReference type="NCBI Taxonomy" id="215637"/>
    <lineage>
        <taxon>Eukaryota</taxon>
        <taxon>Fungi</taxon>
        <taxon>Fungi incertae sedis</taxon>
        <taxon>Zoopagomycota</taxon>
        <taxon>Kickxellomycotina</taxon>
        <taxon>Dimargaritomycetes</taxon>
        <taxon>Dimargaritales</taxon>
        <taxon>Dimargaritaceae</taxon>
        <taxon>Dimargaris</taxon>
    </lineage>
</organism>
<keyword evidence="2" id="KW-0004">4Fe-4S</keyword>
<keyword evidence="5" id="KW-1185">Reference proteome</keyword>
<dbReference type="InterPro" id="IPR004108">
    <property type="entry name" value="Fe_hydrogenase_lsu_C"/>
</dbReference>
<dbReference type="Gene3D" id="3.40.950.10">
    <property type="entry name" value="Fe-only Hydrogenase (Larger Subunit), Chain L, domain 3"/>
    <property type="match status" value="1"/>
</dbReference>
<name>A0A4P9ZZN6_9FUNG</name>
<dbReference type="SUPFAM" id="SSF53920">
    <property type="entry name" value="Fe-only hydrogenase"/>
    <property type="match status" value="1"/>
</dbReference>
<accession>A0A4P9ZZN6</accession>
<evidence type="ECO:0000313" key="4">
    <source>
        <dbReference type="EMBL" id="RKP39177.1"/>
    </source>
</evidence>
<evidence type="ECO:0000256" key="2">
    <source>
        <dbReference type="ARBA" id="ARBA00022485"/>
    </source>
</evidence>
<dbReference type="InterPro" id="IPR009016">
    <property type="entry name" value="Fe_hydrogenase"/>
</dbReference>